<dbReference type="GO" id="GO:0016887">
    <property type="term" value="F:ATP hydrolysis activity"/>
    <property type="evidence" value="ECO:0007669"/>
    <property type="project" value="InterPro"/>
</dbReference>
<accession>A0A1Q6DSJ6</accession>
<evidence type="ECO:0000256" key="3">
    <source>
        <dbReference type="ARBA" id="ARBA00022840"/>
    </source>
</evidence>
<dbReference type="PROSITE" id="PS50893">
    <property type="entry name" value="ABC_TRANSPORTER_2"/>
    <property type="match status" value="1"/>
</dbReference>
<evidence type="ECO:0000313" key="5">
    <source>
        <dbReference type="EMBL" id="OKY77297.1"/>
    </source>
</evidence>
<proteinExistence type="predicted"/>
<keyword evidence="6" id="KW-1185">Reference proteome</keyword>
<dbReference type="InterPro" id="IPR003593">
    <property type="entry name" value="AAA+_ATPase"/>
</dbReference>
<evidence type="ECO:0000256" key="1">
    <source>
        <dbReference type="ARBA" id="ARBA00022448"/>
    </source>
</evidence>
<dbReference type="InParanoid" id="A0A1Q6DSJ6"/>
<dbReference type="EMBL" id="MSDW01000002">
    <property type="protein sequence ID" value="OKY77297.1"/>
    <property type="molecule type" value="Genomic_DNA"/>
</dbReference>
<keyword evidence="2" id="KW-0547">Nucleotide-binding</keyword>
<comment type="caution">
    <text evidence="5">The sequence shown here is derived from an EMBL/GenBank/DDBJ whole genome shotgun (WGS) entry which is preliminary data.</text>
</comment>
<dbReference type="Gene3D" id="3.40.50.300">
    <property type="entry name" value="P-loop containing nucleotide triphosphate hydrolases"/>
    <property type="match status" value="1"/>
</dbReference>
<dbReference type="PANTHER" id="PTHR42794">
    <property type="entry name" value="HEMIN IMPORT ATP-BINDING PROTEIN HMUV"/>
    <property type="match status" value="1"/>
</dbReference>
<keyword evidence="3" id="KW-0067">ATP-binding</keyword>
<gene>
    <name evidence="5" type="ORF">BTN85_1947</name>
</gene>
<name>A0A1Q6DSJ6_METT1</name>
<feature type="domain" description="ABC transporter" evidence="4">
    <location>
        <begin position="3"/>
        <end position="236"/>
    </location>
</feature>
<dbReference type="FunFam" id="3.40.50.300:FF:000134">
    <property type="entry name" value="Iron-enterobactin ABC transporter ATP-binding protein"/>
    <property type="match status" value="1"/>
</dbReference>
<organism evidence="5 6">
    <name type="scientific">Methanohalarchaeum thermophilum</name>
    <dbReference type="NCBI Taxonomy" id="1903181"/>
    <lineage>
        <taxon>Archaea</taxon>
        <taxon>Methanobacteriati</taxon>
        <taxon>Methanobacteriota</taxon>
        <taxon>Methanonatronarchaeia</taxon>
        <taxon>Methanonatronarchaeales</taxon>
        <taxon>Methanonatronarchaeaceae</taxon>
        <taxon>Candidatus Methanohalarchaeum</taxon>
    </lineage>
</organism>
<dbReference type="STRING" id="1903181.BTN85_1947"/>
<dbReference type="Pfam" id="PF00005">
    <property type="entry name" value="ABC_tran"/>
    <property type="match status" value="1"/>
</dbReference>
<dbReference type="InterPro" id="IPR003439">
    <property type="entry name" value="ABC_transporter-like_ATP-bd"/>
</dbReference>
<evidence type="ECO:0000313" key="6">
    <source>
        <dbReference type="Proteomes" id="UP000185744"/>
    </source>
</evidence>
<dbReference type="Proteomes" id="UP000185744">
    <property type="component" value="Unassembled WGS sequence"/>
</dbReference>
<dbReference type="GO" id="GO:0005524">
    <property type="term" value="F:ATP binding"/>
    <property type="evidence" value="ECO:0007669"/>
    <property type="project" value="UniProtKB-KW"/>
</dbReference>
<protein>
    <submittedName>
        <fullName evidence="5">ABC-type cobalamin/Fe(3+)-siderophores transport system ATPase component</fullName>
    </submittedName>
</protein>
<dbReference type="SMART" id="SM00382">
    <property type="entry name" value="AAA"/>
    <property type="match status" value="1"/>
</dbReference>
<dbReference type="AlphaFoldDB" id="A0A1Q6DSJ6"/>
<dbReference type="FunCoup" id="A0A1Q6DSJ6">
    <property type="interactions" value="20"/>
</dbReference>
<dbReference type="InterPro" id="IPR027417">
    <property type="entry name" value="P-loop_NTPase"/>
</dbReference>
<reference evidence="5" key="1">
    <citation type="submission" date="2016-12" db="EMBL/GenBank/DDBJ databases">
        <title>Discovery of methanogenic haloarchaea.</title>
        <authorList>
            <person name="Sorokin D.Y."/>
            <person name="Makarova K.S."/>
            <person name="Abbas B."/>
            <person name="Ferrer M."/>
            <person name="Golyshin P.N."/>
        </authorList>
    </citation>
    <scope>NUCLEOTIDE SEQUENCE [LARGE SCALE GENOMIC DNA]</scope>
    <source>
        <strain evidence="5">HMET1</strain>
    </source>
</reference>
<sequence length="256" mass="28975">MKLQVKDIKFSYNSKSILNKVNFKVKKGEIVGILGPNGSGKTTLLKCINKNLKIDYGSVYIQKQDIKNLKQKQIAEKMGYVPQEDANNFPSTVFDTVLMGRRPHSTWRPSTKDKEIVTNILEKIDLKDQATRDINELSGGQRQKALIARALAQQPEILIFDEPTSSLDVKHQLEVLDLIKKETKTDVSAIMAIHDINLASKYCDKFIFLKDGEILDAGGTEVINQENIRKVYGVEAEIKKFDNQKLIILKNSLQKN</sequence>
<dbReference type="InterPro" id="IPR017871">
    <property type="entry name" value="ABC_transporter-like_CS"/>
</dbReference>
<dbReference type="PANTHER" id="PTHR42794:SF2">
    <property type="entry name" value="ABC TRANSPORTER ATP-BINDING PROTEIN"/>
    <property type="match status" value="1"/>
</dbReference>
<dbReference type="PROSITE" id="PS00211">
    <property type="entry name" value="ABC_TRANSPORTER_1"/>
    <property type="match status" value="1"/>
</dbReference>
<evidence type="ECO:0000256" key="2">
    <source>
        <dbReference type="ARBA" id="ARBA00022741"/>
    </source>
</evidence>
<dbReference type="CDD" id="cd03214">
    <property type="entry name" value="ABC_Iron-Siderophores_B12_Hemin"/>
    <property type="match status" value="1"/>
</dbReference>
<dbReference type="SUPFAM" id="SSF52540">
    <property type="entry name" value="P-loop containing nucleoside triphosphate hydrolases"/>
    <property type="match status" value="1"/>
</dbReference>
<evidence type="ECO:0000259" key="4">
    <source>
        <dbReference type="PROSITE" id="PS50893"/>
    </source>
</evidence>
<keyword evidence="1" id="KW-0813">Transport</keyword>